<keyword evidence="2" id="KW-1185">Reference proteome</keyword>
<proteinExistence type="predicted"/>
<evidence type="ECO:0000313" key="1">
    <source>
        <dbReference type="EMBL" id="KAG2601433.1"/>
    </source>
</evidence>
<gene>
    <name evidence="1" type="ORF">PVAP13_5KG595707</name>
</gene>
<dbReference type="Proteomes" id="UP000823388">
    <property type="component" value="Chromosome 5K"/>
</dbReference>
<name>A0A8T0SX24_PANVG</name>
<dbReference type="EMBL" id="CM029045">
    <property type="protein sequence ID" value="KAG2601433.1"/>
    <property type="molecule type" value="Genomic_DNA"/>
</dbReference>
<comment type="caution">
    <text evidence="1">The sequence shown here is derived from an EMBL/GenBank/DDBJ whole genome shotgun (WGS) entry which is preliminary data.</text>
</comment>
<dbReference type="AlphaFoldDB" id="A0A8T0SX24"/>
<organism evidence="1 2">
    <name type="scientific">Panicum virgatum</name>
    <name type="common">Blackwell switchgrass</name>
    <dbReference type="NCBI Taxonomy" id="38727"/>
    <lineage>
        <taxon>Eukaryota</taxon>
        <taxon>Viridiplantae</taxon>
        <taxon>Streptophyta</taxon>
        <taxon>Embryophyta</taxon>
        <taxon>Tracheophyta</taxon>
        <taxon>Spermatophyta</taxon>
        <taxon>Magnoliopsida</taxon>
        <taxon>Liliopsida</taxon>
        <taxon>Poales</taxon>
        <taxon>Poaceae</taxon>
        <taxon>PACMAD clade</taxon>
        <taxon>Panicoideae</taxon>
        <taxon>Panicodae</taxon>
        <taxon>Paniceae</taxon>
        <taxon>Panicinae</taxon>
        <taxon>Panicum</taxon>
        <taxon>Panicum sect. Hiantes</taxon>
    </lineage>
</organism>
<reference evidence="1" key="1">
    <citation type="submission" date="2020-05" db="EMBL/GenBank/DDBJ databases">
        <title>WGS assembly of Panicum virgatum.</title>
        <authorList>
            <person name="Lovell J.T."/>
            <person name="Jenkins J."/>
            <person name="Shu S."/>
            <person name="Juenger T.E."/>
            <person name="Schmutz J."/>
        </authorList>
    </citation>
    <scope>NUCLEOTIDE SEQUENCE</scope>
    <source>
        <strain evidence="1">AP13</strain>
    </source>
</reference>
<protein>
    <submittedName>
        <fullName evidence="1">Uncharacterized protein</fullName>
    </submittedName>
</protein>
<accession>A0A8T0SX24</accession>
<evidence type="ECO:0000313" key="2">
    <source>
        <dbReference type="Proteomes" id="UP000823388"/>
    </source>
</evidence>
<sequence>MMPILPSMASSRYTILSAHQVFDRMFKRDGNCSPLTFLFLSITIENILNNFHCYCGIPGMRLKGHKQAWKASDIREISTADLEVCALTLTKSQLICCLIDI</sequence>